<name>A0AAV4UYF5_9ARAC</name>
<protein>
    <submittedName>
        <fullName evidence="1">Uncharacterized protein</fullName>
    </submittedName>
</protein>
<proteinExistence type="predicted"/>
<evidence type="ECO:0000313" key="2">
    <source>
        <dbReference type="Proteomes" id="UP001054837"/>
    </source>
</evidence>
<keyword evidence="2" id="KW-1185">Reference proteome</keyword>
<comment type="caution">
    <text evidence="1">The sequence shown here is derived from an EMBL/GenBank/DDBJ whole genome shotgun (WGS) entry which is preliminary data.</text>
</comment>
<evidence type="ECO:0000313" key="1">
    <source>
        <dbReference type="EMBL" id="GIY62788.1"/>
    </source>
</evidence>
<reference evidence="1 2" key="1">
    <citation type="submission" date="2021-06" db="EMBL/GenBank/DDBJ databases">
        <title>Caerostris darwini draft genome.</title>
        <authorList>
            <person name="Kono N."/>
            <person name="Arakawa K."/>
        </authorList>
    </citation>
    <scope>NUCLEOTIDE SEQUENCE [LARGE SCALE GENOMIC DNA]</scope>
</reference>
<sequence length="88" mass="10040">MPRADLTTQLLESSRSIAATDKSCHPPRIFTLQTLPGTERTFLTLTRFCSLSVSEWRQSDWILASGDPSFFSASYNNRRRASRNFILL</sequence>
<dbReference type="Proteomes" id="UP001054837">
    <property type="component" value="Unassembled WGS sequence"/>
</dbReference>
<dbReference type="EMBL" id="BPLQ01012129">
    <property type="protein sequence ID" value="GIY62788.1"/>
    <property type="molecule type" value="Genomic_DNA"/>
</dbReference>
<gene>
    <name evidence="1" type="ORF">CDAR_510351</name>
</gene>
<organism evidence="1 2">
    <name type="scientific">Caerostris darwini</name>
    <dbReference type="NCBI Taxonomy" id="1538125"/>
    <lineage>
        <taxon>Eukaryota</taxon>
        <taxon>Metazoa</taxon>
        <taxon>Ecdysozoa</taxon>
        <taxon>Arthropoda</taxon>
        <taxon>Chelicerata</taxon>
        <taxon>Arachnida</taxon>
        <taxon>Araneae</taxon>
        <taxon>Araneomorphae</taxon>
        <taxon>Entelegynae</taxon>
        <taxon>Araneoidea</taxon>
        <taxon>Araneidae</taxon>
        <taxon>Caerostris</taxon>
    </lineage>
</organism>
<dbReference type="AlphaFoldDB" id="A0AAV4UYF5"/>
<accession>A0AAV4UYF5</accession>